<evidence type="ECO:0000313" key="9">
    <source>
        <dbReference type="Proteomes" id="UP000032582"/>
    </source>
</evidence>
<dbReference type="InterPro" id="IPR050534">
    <property type="entry name" value="Coronavir_polyprotein_1ab"/>
</dbReference>
<gene>
    <name evidence="8" type="ORF">UA45_01490</name>
</gene>
<feature type="domain" description="DNA2/NAM7 helicase-like C-terminal" evidence="7">
    <location>
        <begin position="120"/>
        <end position="245"/>
    </location>
</feature>
<dbReference type="AlphaFoldDB" id="A0A0D8LBF0"/>
<evidence type="ECO:0000256" key="4">
    <source>
        <dbReference type="ARBA" id="ARBA00022806"/>
    </source>
</evidence>
<comment type="similarity">
    <text evidence="1">Belongs to the DNA2/NAM7 helicase family.</text>
</comment>
<evidence type="ECO:0000256" key="3">
    <source>
        <dbReference type="ARBA" id="ARBA00022801"/>
    </source>
</evidence>
<protein>
    <recommendedName>
        <fullName evidence="10">DNA helicase</fullName>
    </recommendedName>
</protein>
<evidence type="ECO:0000259" key="7">
    <source>
        <dbReference type="Pfam" id="PF13087"/>
    </source>
</evidence>
<dbReference type="GO" id="GO:0016787">
    <property type="term" value="F:hydrolase activity"/>
    <property type="evidence" value="ECO:0007669"/>
    <property type="project" value="UniProtKB-KW"/>
</dbReference>
<dbReference type="EMBL" id="JZSH01000007">
    <property type="protein sequence ID" value="KJF79099.1"/>
    <property type="molecule type" value="Genomic_DNA"/>
</dbReference>
<name>A0A0D8LBF0_MORMO</name>
<keyword evidence="5" id="KW-0067">ATP-binding</keyword>
<keyword evidence="2" id="KW-0547">Nucleotide-binding</keyword>
<dbReference type="InterPro" id="IPR027417">
    <property type="entry name" value="P-loop_NTPase"/>
</dbReference>
<reference evidence="8 9" key="1">
    <citation type="submission" date="2015-02" db="EMBL/GenBank/DDBJ databases">
        <title>Whole genome shotgun sequencing of cultured foodborne pathogen.</title>
        <authorList>
            <person name="Timme R."/>
            <person name="Allard M.W."/>
            <person name="Strain E."/>
            <person name="Evans P.S."/>
            <person name="Brown E."/>
        </authorList>
    </citation>
    <scope>NUCLEOTIDE SEQUENCE [LARGE SCALE GENOMIC DNA]</scope>
    <source>
        <strain evidence="8 9">GCSL-TSO-24</strain>
    </source>
</reference>
<organism evidence="8 9">
    <name type="scientific">Morganella morganii</name>
    <name type="common">Proteus morganii</name>
    <dbReference type="NCBI Taxonomy" id="582"/>
    <lineage>
        <taxon>Bacteria</taxon>
        <taxon>Pseudomonadati</taxon>
        <taxon>Pseudomonadota</taxon>
        <taxon>Gammaproteobacteria</taxon>
        <taxon>Enterobacterales</taxon>
        <taxon>Morganellaceae</taxon>
        <taxon>Morganella</taxon>
    </lineage>
</organism>
<accession>A0A0D8LBF0</accession>
<dbReference type="InterPro" id="IPR041677">
    <property type="entry name" value="DNA2/NAM7_AAA_11"/>
</dbReference>
<feature type="domain" description="DNA2/NAM7 helicase helicase" evidence="6">
    <location>
        <begin position="27"/>
        <end position="99"/>
    </location>
</feature>
<dbReference type="Pfam" id="PF13087">
    <property type="entry name" value="AAA_12"/>
    <property type="match status" value="1"/>
</dbReference>
<dbReference type="SUPFAM" id="SSF52540">
    <property type="entry name" value="P-loop containing nucleoside triphosphate hydrolases"/>
    <property type="match status" value="1"/>
</dbReference>
<dbReference type="Proteomes" id="UP000032582">
    <property type="component" value="Unassembled WGS sequence"/>
</dbReference>
<sequence>MQAALACRWLYDVLGPDDEENCQNNLDQELIWMLLSNNNLVGATCVGLASRKQSIDQLRFDIVIIDEAGRSTVPELMIPMLRGKKVVLIGDHFQLPPSVAPLLQTDDAAEKMPFLQECFLETSFFEMLYTRLPESSTCFLSEQFRMPKPIGDLVARLFYSPSGERLLHNGHIKDTSGFIYPDSLIWRDIRGKEEQEGTSKKNYQEAKAIKTFLVNLAMQKSTEHKNVAVITPYGAQKSYCVHYSDRCVRKATVSIS</sequence>
<evidence type="ECO:0000259" key="6">
    <source>
        <dbReference type="Pfam" id="PF13086"/>
    </source>
</evidence>
<keyword evidence="4" id="KW-0347">Helicase</keyword>
<dbReference type="InterPro" id="IPR041679">
    <property type="entry name" value="DNA2/NAM7-like_C"/>
</dbReference>
<evidence type="ECO:0000256" key="2">
    <source>
        <dbReference type="ARBA" id="ARBA00022741"/>
    </source>
</evidence>
<dbReference type="Pfam" id="PF13086">
    <property type="entry name" value="AAA_11"/>
    <property type="match status" value="1"/>
</dbReference>
<evidence type="ECO:0000313" key="8">
    <source>
        <dbReference type="EMBL" id="KJF79099.1"/>
    </source>
</evidence>
<comment type="caution">
    <text evidence="8">The sequence shown here is derived from an EMBL/GenBank/DDBJ whole genome shotgun (WGS) entry which is preliminary data.</text>
</comment>
<dbReference type="GO" id="GO:0043139">
    <property type="term" value="F:5'-3' DNA helicase activity"/>
    <property type="evidence" value="ECO:0007669"/>
    <property type="project" value="TreeGrafter"/>
</dbReference>
<evidence type="ECO:0008006" key="10">
    <source>
        <dbReference type="Google" id="ProtNLM"/>
    </source>
</evidence>
<evidence type="ECO:0000256" key="1">
    <source>
        <dbReference type="ARBA" id="ARBA00007913"/>
    </source>
</evidence>
<dbReference type="PANTHER" id="PTHR43788">
    <property type="entry name" value="DNA2/NAM7 HELICASE FAMILY MEMBER"/>
    <property type="match status" value="1"/>
</dbReference>
<keyword evidence="3" id="KW-0378">Hydrolase</keyword>
<dbReference type="PANTHER" id="PTHR43788:SF8">
    <property type="entry name" value="DNA-BINDING PROTEIN SMUBP-2"/>
    <property type="match status" value="1"/>
</dbReference>
<dbReference type="GO" id="GO:0005524">
    <property type="term" value="F:ATP binding"/>
    <property type="evidence" value="ECO:0007669"/>
    <property type="project" value="UniProtKB-KW"/>
</dbReference>
<dbReference type="Gene3D" id="3.40.50.300">
    <property type="entry name" value="P-loop containing nucleotide triphosphate hydrolases"/>
    <property type="match status" value="2"/>
</dbReference>
<dbReference type="PATRIC" id="fig|582.24.peg.457"/>
<evidence type="ECO:0000256" key="5">
    <source>
        <dbReference type="ARBA" id="ARBA00022840"/>
    </source>
</evidence>
<proteinExistence type="inferred from homology"/>